<proteinExistence type="predicted"/>
<comment type="caution">
    <text evidence="1">The sequence shown here is derived from an EMBL/GenBank/DDBJ whole genome shotgun (WGS) entry which is preliminary data.</text>
</comment>
<keyword evidence="1" id="KW-0378">Hydrolase</keyword>
<accession>A0A0N8T0J3</accession>
<organism evidence="1 2">
    <name type="scientific">Pseudomonas syringae pv. spinaceae</name>
    <dbReference type="NCBI Taxonomy" id="264459"/>
    <lineage>
        <taxon>Bacteria</taxon>
        <taxon>Pseudomonadati</taxon>
        <taxon>Pseudomonadota</taxon>
        <taxon>Gammaproteobacteria</taxon>
        <taxon>Pseudomonadales</taxon>
        <taxon>Pseudomonadaceae</taxon>
        <taxon>Pseudomonas</taxon>
        <taxon>Pseudomonas syringae</taxon>
    </lineage>
</organism>
<keyword evidence="1" id="KW-0031">Aminopeptidase</keyword>
<dbReference type="Proteomes" id="UP000050384">
    <property type="component" value="Unassembled WGS sequence"/>
</dbReference>
<keyword evidence="1" id="KW-0645">Protease</keyword>
<gene>
    <name evidence="1" type="ORF">ALO94_200671</name>
</gene>
<evidence type="ECO:0000313" key="1">
    <source>
        <dbReference type="EMBL" id="KPY77352.1"/>
    </source>
</evidence>
<dbReference type="PATRIC" id="fig|264459.3.peg.1096"/>
<dbReference type="EMBL" id="LJRI01001058">
    <property type="protein sequence ID" value="KPY77352.1"/>
    <property type="molecule type" value="Genomic_DNA"/>
</dbReference>
<evidence type="ECO:0000313" key="2">
    <source>
        <dbReference type="Proteomes" id="UP000050384"/>
    </source>
</evidence>
<name>A0A0N8T0J3_PSESX</name>
<reference evidence="1 2" key="1">
    <citation type="submission" date="2015-09" db="EMBL/GenBank/DDBJ databases">
        <title>Genome announcement of multiple Pseudomonas syringae strains.</title>
        <authorList>
            <person name="Thakur S."/>
            <person name="Wang P.W."/>
            <person name="Gong Y."/>
            <person name="Weir B.S."/>
            <person name="Guttman D.S."/>
        </authorList>
    </citation>
    <scope>NUCLEOTIDE SEQUENCE [LARGE SCALE GENOMIC DNA]</scope>
    <source>
        <strain evidence="1 2">ICMP16929</strain>
    </source>
</reference>
<protein>
    <submittedName>
        <fullName evidence="1">Xaa-Pro aminopeptidase</fullName>
    </submittedName>
</protein>
<dbReference type="GO" id="GO:0004177">
    <property type="term" value="F:aminopeptidase activity"/>
    <property type="evidence" value="ECO:0007669"/>
    <property type="project" value="UniProtKB-KW"/>
</dbReference>
<dbReference type="AlphaFoldDB" id="A0A0N8T0J3"/>
<sequence length="49" mass="5143">MLGLAERHGELSSARIQELAAILAEPLRIPAGKAVAQVNGIARNLLGPR</sequence>